<protein>
    <submittedName>
        <fullName evidence="1">Uncharacterized protein</fullName>
    </submittedName>
</protein>
<reference evidence="1 2" key="1">
    <citation type="submission" date="2019-05" db="EMBL/GenBank/DDBJ databases">
        <title>Another draft genome of Portunus trituberculatus and its Hox gene families provides insights of decapod evolution.</title>
        <authorList>
            <person name="Jeong J.-H."/>
            <person name="Song I."/>
            <person name="Kim S."/>
            <person name="Choi T."/>
            <person name="Kim D."/>
            <person name="Ryu S."/>
            <person name="Kim W."/>
        </authorList>
    </citation>
    <scope>NUCLEOTIDE SEQUENCE [LARGE SCALE GENOMIC DNA]</scope>
    <source>
        <tissue evidence="1">Muscle</tissue>
    </source>
</reference>
<comment type="caution">
    <text evidence="1">The sequence shown here is derived from an EMBL/GenBank/DDBJ whole genome shotgun (WGS) entry which is preliminary data.</text>
</comment>
<dbReference type="AlphaFoldDB" id="A0A5B7IQB7"/>
<accession>A0A5B7IQB7</accession>
<dbReference type="Proteomes" id="UP000324222">
    <property type="component" value="Unassembled WGS sequence"/>
</dbReference>
<keyword evidence="2" id="KW-1185">Reference proteome</keyword>
<proteinExistence type="predicted"/>
<evidence type="ECO:0000313" key="2">
    <source>
        <dbReference type="Proteomes" id="UP000324222"/>
    </source>
</evidence>
<sequence>MMTFNESPVAAVSPCSNDRECGADGLEWSHVCMRRDCSDDVRDVDTIINVINDATVTHPRSGANGVLVLVSGAHRPLEPHPPSPLPPLIDSSIRKHQRGLAPECSLSNLFVGSATPASSGLKC</sequence>
<evidence type="ECO:0000313" key="1">
    <source>
        <dbReference type="EMBL" id="MPC87711.1"/>
    </source>
</evidence>
<name>A0A5B7IQB7_PORTR</name>
<dbReference type="EMBL" id="VSRR010075316">
    <property type="protein sequence ID" value="MPC87711.1"/>
    <property type="molecule type" value="Genomic_DNA"/>
</dbReference>
<gene>
    <name evidence="1" type="ORF">E2C01_082583</name>
</gene>
<organism evidence="1 2">
    <name type="scientific">Portunus trituberculatus</name>
    <name type="common">Swimming crab</name>
    <name type="synonym">Neptunus trituberculatus</name>
    <dbReference type="NCBI Taxonomy" id="210409"/>
    <lineage>
        <taxon>Eukaryota</taxon>
        <taxon>Metazoa</taxon>
        <taxon>Ecdysozoa</taxon>
        <taxon>Arthropoda</taxon>
        <taxon>Crustacea</taxon>
        <taxon>Multicrustacea</taxon>
        <taxon>Malacostraca</taxon>
        <taxon>Eumalacostraca</taxon>
        <taxon>Eucarida</taxon>
        <taxon>Decapoda</taxon>
        <taxon>Pleocyemata</taxon>
        <taxon>Brachyura</taxon>
        <taxon>Eubrachyura</taxon>
        <taxon>Portunoidea</taxon>
        <taxon>Portunidae</taxon>
        <taxon>Portuninae</taxon>
        <taxon>Portunus</taxon>
    </lineage>
</organism>